<dbReference type="KEGG" id="tdu:QJT80_04590"/>
<sequence length="136" mass="16578">MNDLEKLKMLRNRRMEQQFIELQTQRQILDGWHNQIFSKQQQITEFKQWRIDYQDKLFHSLQDQPFNVQTMKSYHEKLNELEQEETRLHTELDSIRQGMRQAETVVEQARKKSSETILQLEKVKEIIQQTAHKPLV</sequence>
<evidence type="ECO:0000313" key="2">
    <source>
        <dbReference type="EMBL" id="WGZ91756.1"/>
    </source>
</evidence>
<dbReference type="AlphaFoldDB" id="A0AA95KGI6"/>
<dbReference type="InterPro" id="IPR053716">
    <property type="entry name" value="Flag_assembly_chemotaxis_eff"/>
</dbReference>
<reference evidence="2" key="1">
    <citation type="journal article" date="2023" name="Int. J. Mol. Sci.">
        <title>Metagenomics Revealed a New Genus 'Candidatus Thiocaldithrix dubininis' gen. nov., sp. nov. and a New Species 'Candidatus Thiothrix putei' sp. nov. in the Family Thiotrichaceae, Some Members of Which Have Traits of Both Na+- and H+-Motive Energetics.</title>
        <authorList>
            <person name="Ravin N.V."/>
            <person name="Muntyan M.S."/>
            <person name="Smolyakov D.D."/>
            <person name="Rudenko T.S."/>
            <person name="Beletsky A.V."/>
            <person name="Mardanov A.V."/>
            <person name="Grabovich M.Y."/>
        </authorList>
    </citation>
    <scope>NUCLEOTIDE SEQUENCE</scope>
    <source>
        <strain evidence="2">GKL-01</strain>
    </source>
</reference>
<reference evidence="2" key="2">
    <citation type="submission" date="2023-04" db="EMBL/GenBank/DDBJ databases">
        <authorList>
            <person name="Beletskiy A.V."/>
            <person name="Mardanov A.V."/>
            <person name="Ravin N.V."/>
        </authorList>
    </citation>
    <scope>NUCLEOTIDE SEQUENCE</scope>
    <source>
        <strain evidence="2">GKL-01</strain>
    </source>
</reference>
<keyword evidence="1" id="KW-0175">Coiled coil</keyword>
<dbReference type="Pfam" id="PF07321">
    <property type="entry name" value="YscO"/>
    <property type="match status" value="1"/>
</dbReference>
<proteinExistence type="predicted"/>
<dbReference type="Proteomes" id="UP001300672">
    <property type="component" value="Chromosome"/>
</dbReference>
<dbReference type="EMBL" id="CP124755">
    <property type="protein sequence ID" value="WGZ91756.1"/>
    <property type="molecule type" value="Genomic_DNA"/>
</dbReference>
<protein>
    <submittedName>
        <fullName evidence="2">YscO family type III secretion system apparatus protein</fullName>
    </submittedName>
</protein>
<gene>
    <name evidence="2" type="ORF">QJT80_04590</name>
</gene>
<name>A0AA95KGI6_9GAMM</name>
<evidence type="ECO:0000256" key="1">
    <source>
        <dbReference type="SAM" id="Coils"/>
    </source>
</evidence>
<feature type="coiled-coil region" evidence="1">
    <location>
        <begin position="71"/>
        <end position="112"/>
    </location>
</feature>
<dbReference type="Gene3D" id="1.10.287.1700">
    <property type="match status" value="1"/>
</dbReference>
<dbReference type="InterPro" id="IPR009929">
    <property type="entry name" value="T3SS_YscO"/>
</dbReference>
<organism evidence="2">
    <name type="scientific">Candidatus Thiocaldithrix dubininis</name>
    <dbReference type="NCBI Taxonomy" id="3080823"/>
    <lineage>
        <taxon>Bacteria</taxon>
        <taxon>Pseudomonadati</taxon>
        <taxon>Pseudomonadota</taxon>
        <taxon>Gammaproteobacteria</taxon>
        <taxon>Thiotrichales</taxon>
        <taxon>Thiotrichaceae</taxon>
        <taxon>Candidatus Thiocaldithrix</taxon>
    </lineage>
</organism>
<accession>A0AA95KGI6</accession>